<feature type="region of interest" description="Disordered" evidence="4">
    <location>
        <begin position="3684"/>
        <end position="3710"/>
    </location>
</feature>
<feature type="region of interest" description="Disordered" evidence="4">
    <location>
        <begin position="1441"/>
        <end position="1460"/>
    </location>
</feature>
<dbReference type="EMBL" id="BONQ01000024">
    <property type="protein sequence ID" value="GIG43416.1"/>
    <property type="molecule type" value="Genomic_DNA"/>
</dbReference>
<feature type="compositionally biased region" description="Low complexity" evidence="4">
    <location>
        <begin position="3840"/>
        <end position="3868"/>
    </location>
</feature>
<evidence type="ECO:0000256" key="1">
    <source>
        <dbReference type="ARBA" id="ARBA00022737"/>
    </source>
</evidence>
<sequence>MTVTATGVGGTSVASGAVAATVVDPANPPGAPTGVIASPGNRQATVSWTAPAYLGAGISSYTATASPGGASCTTSATSCTVTGLTMGGTYVFQVTATAVNGAGTSGSSLPSPLTTVGPPGPPTALVVVALPTSAQVTWVGPLLSAPVDHYLVTASPGGQTCTGVLLTCTVTGLTSGTDYTFSVVSVGPGTTGTSTATVSSAVTPGPPGPPKNVRVTPGFLTLHVEWDPPDEDGAGIGSYVATASPGLLPCGTLTAADHDCTILNLIPSTSYTVTVVAVGVGLTGTSAASPASAPVTPGPPGAPTAVTATPGNASAAVSWTAPANPGTGVTGYTVTAAPGGSGCVSAGPGCTVPLLTPGTSYTFTVVANSLAGPSPVSAASNAVTPGPPGVPTGVSATPGNGTATVSWTAPAATGAGIGGYTVAAAPGGATCTTTGTSCAVPGLTNGVAYTFAVVATGAGGTGTSLPSALSALVVPGPPDPPVLPVAAAGIGTATVSWSAPLITRAGLSGYTVTASPGGASCSTSGTTCTVTGLSAGTAYTFSVVANGPGGASSGAAAAATATPGPPGAPTGVQAVALGGALTVSWTPPLLSGNLVNIYVATALPGLHACATVNAAQHTCTITGLDDGTAYTVAVVSVGLGLTGSSAPSTPSAPVTPGPPDAATAVTAVAGATSATVSWTAPGTARAGVDTYLVTASPGGATCTTAAVSCVVSGLTSGTAYTFTVLTSGPGGSSPASTPSAAVTPGPPGVPTGVTASGGSGTATVSWTAPANQGGGIAGYTVTALPGGATCVTSGLSCPVTGLINGIGYAFRVVANGVAATGDSPPSQPTALVAPGAPDPPTAVLAVAGNGSVAVSWIPPLIQRAGVTGYTVTASPGGAGCSTSGTACTVTGLTGGTAYTFTVVATGSGGSSTGTSTTPVTPGPPGAPTGVTATAAGTTATVSWTAPANPGAGIGSYTVTASPGGASCTTVLLTCTVTGLTAGTGYSFTVVTNGLPGTGTSAASSASAGVTPGAPDAPTAVTASPGAGVAAVSWTAPVTTRAGLTNYTVTANPGGASCTTATLGCTVAGLVSGTVYTFTVTATGPGGTSPPSASSPVTRPGPPGAPTGVAVQGGSAAVTVSWTAPVNLGGGVDHYVATVTPGGASCTSSGASCTVTGLTDGVGYTASVVAVGTGSTGASLPGVTVVPVSPGPPDAPVLVLAAGGDGAAAVSWTAPLVRRAGVTGYTVTASPGGASCATAALGCTVPGLDGGTLYTFTVVASGPGGSSGPSLPSLPVLPGPPDPPAGVTAAGGNGTATVSWTAPANPGAGIVGYTVTANPGGATCGTVLLTSCTVTGLVNGVAYTFTVVAHGVPGTGDSDPGTSAVLRPGPPGAPTAVGATAGSGGAAVSWTAPAQPGSGITAYTVTASPGGASCTTATLGCTAPGLSGGTAYTFTVVASGPGGDSPASTASPQVTPGPPGAPTAVSAIGGNGTATVSWTAPANPGAGITGYTVTASPGGAVCTSAGTSCTVTGLGNGLAYTFSVVANGVTGTGTSAAGVSGLTVIGPPDAPTVVVAVAGDRSAAVSWTPPLIARAGVTDYLVTAAPGGANCTTTGVTCTVPGLSNAATYTFSVVARGPGGSSAAGGPSNPVHAGPPGAPTAVSATGGSGTATVSWTAPANPGAGILSYTVTAAPGGAQCSTIGTSCTVTGLTDGTGYTFSVVANGLLGTGTSAAGSTGAPVTSGPPDAPTAVVATAGSRSADVSWSAPGVVRAGVTTYTVTASPGGATCVTATLGCTVPGLTGGVAYTFTVVATGPGGGSGPSLPSPQVVPGPPGAPTGTGVADLGGGDALVSWTAPGNLGAGIDHYLVTAAPGGASCTTSGSSCTVGGLSGSIGYLFTVVAVGVAGTGTSLPSLPAALVPVTAPDPPTAVSAVPGIASATVSWSAPLVVRAGVTSYLVTASPGGAFCATSGTSCTVAGLVPGTAYTFDVVALGPGGSSSASDPSGSVAVGPPGLPTGVTVQGGASSATVSWTAPANLGAGIASYTVTAAPGGAQCTTTGTSCVVTGLTGGVPYLFTVVATGVTGTGGSLPSVAVGGLAGAPGAPTAVSGVAGDRLVDVSWTAPANPGAGITGYLVTGSPSGTCSASGAASTACTVTGLAPGTPFTFTVVAVGPGGTSPASAPSAADVPGPPGSPTGVTAAGGDGTATVSWTPPGNTGGGVDHYDVTAAPGAGACSSSATQCVVTGLTNGVAYTFTVTAVGADGTGTSLVGAPSAPVTPGPPDAATAVTVVPGDHAVTVSWQPPGITRAGVTSYEVAVTPGAQTCVTTATSCTITGLTAGDPYTFTVRASGPGGAAPASAATAPVVPGPPGPPTAVTVTAGPSSATVRWTAPGNAGAGIARYTVTAAPGGASCNTTSTSCTVTGLDPATAYTFSVVTVGTGATGVSSAAAAPGSLTPGPPGPPGVPTAVPGNGSAVVSWAPSGVTGPGIDHYHVVAGPGGATCDTSATSCTVTGLTRGVPYTFVVTAVGVGTSGTSAPSGASTPVVPGPPGAPTAVIATAGAGQVSVAWTPPVSAGAGISYYVVTAAPGGLNCTTGLTHCTVTGLTNGVAYTFTVVAAGVAGTGVSAPAVASASVSPGPPGAPAAVVATAGSGTATVTWLAPALAGAGIDHYTVTADPGGMTCTARNATSCTVTGLTGGVSYTFTVTANGVSGDSPASTPSVAILPGPPGTPGGLTAEPGNGAATVSWTPPANQGAGIDHYTVTASPGGAGCTSIATSCTVTGLVNGASYTFAVVATGPAGTGTSATVTTAAPVVVGPPAAPGGVSAAVGDRSAVVSWQPPATGVVTGYTVTAAPGGGTCTTTGATTCTVSGLTNGLSYTFTVTAAGPGGTSQASAASPAVVPGPPAAPTAVLAVAGNGEANVSWTGPAAGGVTRFTVTASPGGATCTGAGTDTNCLVTGLINGVSYTFTVTATGPGGDSGPSLPSAVATPTAGLPGAPTDVTAAPGTASATVSWSAPQVTGDGITGYTVTASPGGAGCATTGTSCTVNGLLDGTPYTFSVVATGSAGASAPGVTSAPVVPGPPAAPAGVTVTPGNGQLAVAWVPGSGPSGGSRVTGYTATASPGGLTCTGTGTRCTITGLGNGVTYTVTVVADGPGGTSGATAAAPAVPGPAGVPGNATATPAPNAATVSWTTPATAGAGITHYVVTATPGGQTCTTSGPSCVVGGLAPGTPVSFAVVAYGNGGASLPAATAPVVPGPPAAPDGVAATPGNGTASVGWDPPTGGGAGVDVYTVTAAPGGAGCTTAAYGCTVTGLTNGVTYTFTVVAHGVGAAGSSAPSQASAPVTPAGTRPGPAVAVTVTAGNGSADVSWTPPAVTGDGVDHYEVVTDDGQSCVTTTISCTVTGLTNGRAYRFRVRVVAVDDPGVPISGDLTAPVTPSAGQPLAPTAVSAVPGDAAATISWTAPSGGPPVTGYTVTAVPGGLTCTATGTTCVITGLVNGQAYEFTAVAHGPSGTSAGSAPSNPVVPTAPYGQSGLVPHAPVTVTAVSADGRATVTWTPAATGATPTGYTVTAAPGGLTCTTTGTTCVITGLTNGRAYTFTVVAHSPDGNSPPSPPSAPVYPGVAPDVPTAVVAVARNSGLYVRWRLPAATGSGIDHFTATSNASNGRCVTTTATASQCMMFVPIGADYQVSVVANGVYGHDSPPVRAVTRTRPTFPDMPPTAPDSTGAGPLDSTYGAATVRLTHGEPITLTGRGFAPNSSVRFALYATPASGRADAGASGSGVRIDLLGTPTVGPDGTVRLQTTVPAAHDAVEAFAYLARGVGPDDTVRSLVLWANVPSTPANPTDPVTPPDPTAPTPTSPDLTTPVTPVTSPATVPVRGPAPSRRAGSAGGAGGLATTGVPVAPIVLSGLLLLVAGALVRRAGSSRRP</sequence>
<dbReference type="SUPFAM" id="SSF49265">
    <property type="entry name" value="Fibronectin type III"/>
    <property type="match status" value="22"/>
</dbReference>
<keyword evidence="5" id="KW-0812">Transmembrane</keyword>
<dbReference type="InterPro" id="IPR003961">
    <property type="entry name" value="FN3_dom"/>
</dbReference>
<feature type="domain" description="Fibronectin type-III" evidence="6">
    <location>
        <begin position="1279"/>
        <end position="1368"/>
    </location>
</feature>
<feature type="domain" description="Fibronectin type-III" evidence="6">
    <location>
        <begin position="3241"/>
        <end position="3329"/>
    </location>
</feature>
<feature type="domain" description="Fibronectin type-III" evidence="6">
    <location>
        <begin position="2797"/>
        <end position="2884"/>
    </location>
</feature>
<evidence type="ECO:0000313" key="8">
    <source>
        <dbReference type="Proteomes" id="UP000660611"/>
    </source>
</evidence>
<feature type="region of interest" description="Disordered" evidence="4">
    <location>
        <begin position="728"/>
        <end position="760"/>
    </location>
</feature>
<feature type="domain" description="Fibronectin type-III" evidence="6">
    <location>
        <begin position="2441"/>
        <end position="2527"/>
    </location>
</feature>
<feature type="domain" description="Fibronectin type-III" evidence="6">
    <location>
        <begin position="1727"/>
        <end position="1812"/>
    </location>
</feature>
<feature type="domain" description="Fibronectin type-III" evidence="6">
    <location>
        <begin position="1634"/>
        <end position="1725"/>
    </location>
</feature>
<feature type="domain" description="Fibronectin type-III" evidence="6">
    <location>
        <begin position="3330"/>
        <end position="3419"/>
    </location>
</feature>
<feature type="domain" description="Fibronectin type-III" evidence="6">
    <location>
        <begin position="477"/>
        <end position="566"/>
    </location>
</feature>
<dbReference type="InterPro" id="IPR013783">
    <property type="entry name" value="Ig-like_fold"/>
</dbReference>
<feature type="domain" description="Fibronectin type-III" evidence="6">
    <location>
        <begin position="2618"/>
        <end position="2707"/>
    </location>
</feature>
<feature type="region of interest" description="Disordered" evidence="4">
    <location>
        <begin position="1083"/>
        <end position="1106"/>
    </location>
</feature>
<dbReference type="Pfam" id="PF00041">
    <property type="entry name" value="fn3"/>
    <property type="match status" value="38"/>
</dbReference>
<feature type="region of interest" description="Disordered" evidence="4">
    <location>
        <begin position="3818"/>
        <end position="3873"/>
    </location>
</feature>
<feature type="domain" description="Fibronectin type-III" evidence="6">
    <location>
        <begin position="747"/>
        <end position="835"/>
    </location>
</feature>
<keyword evidence="1" id="KW-0677">Repeat</keyword>
<feature type="domain" description="Fibronectin type-III" evidence="6">
    <location>
        <begin position="2974"/>
        <end position="3063"/>
    </location>
</feature>
<evidence type="ECO:0000256" key="4">
    <source>
        <dbReference type="SAM" id="MobiDB-lite"/>
    </source>
</evidence>
<dbReference type="Gene3D" id="2.60.40.10">
    <property type="entry name" value="Immunoglobulins"/>
    <property type="match status" value="40"/>
</dbReference>
<feature type="domain" description="Fibronectin type-III" evidence="6">
    <location>
        <begin position="1104"/>
        <end position="1192"/>
    </location>
</feature>
<keyword evidence="2" id="KW-0326">Glycosidase</keyword>
<feature type="domain" description="Fibronectin type-III" evidence="6">
    <location>
        <begin position="2260"/>
        <end position="2347"/>
    </location>
</feature>
<protein>
    <recommendedName>
        <fullName evidence="6">Fibronectin type-III domain-containing protein</fullName>
    </recommendedName>
</protein>
<feature type="domain" description="Fibronectin type-III" evidence="6">
    <location>
        <begin position="1903"/>
        <end position="1992"/>
    </location>
</feature>
<feature type="domain" description="Fibronectin type-III" evidence="6">
    <location>
        <begin position="1994"/>
        <end position="2079"/>
    </location>
</feature>
<feature type="domain" description="Fibronectin type-III" evidence="6">
    <location>
        <begin position="3154"/>
        <end position="3239"/>
    </location>
</feature>
<keyword evidence="2" id="KW-0378">Hydrolase</keyword>
<feature type="domain" description="Fibronectin type-III" evidence="6">
    <location>
        <begin position="1815"/>
        <end position="1901"/>
    </location>
</feature>
<feature type="region of interest" description="Disordered" evidence="4">
    <location>
        <begin position="1357"/>
        <end position="1379"/>
    </location>
</feature>
<feature type="region of interest" description="Disordered" evidence="4">
    <location>
        <begin position="1618"/>
        <end position="1649"/>
    </location>
</feature>
<dbReference type="PANTHER" id="PTHR13817:SF73">
    <property type="entry name" value="FIBRONECTIN TYPE-III DOMAIN-CONTAINING PROTEIN"/>
    <property type="match status" value="1"/>
</dbReference>
<dbReference type="PROSITE" id="PS50853">
    <property type="entry name" value="FN3"/>
    <property type="match status" value="38"/>
</dbReference>
<keyword evidence="5" id="KW-1133">Transmembrane helix</keyword>
<feature type="domain" description="Fibronectin type-III" evidence="6">
    <location>
        <begin position="299"/>
        <end position="387"/>
    </location>
</feature>
<organism evidence="7 8">
    <name type="scientific">Dactylosporangium siamense</name>
    <dbReference type="NCBI Taxonomy" id="685454"/>
    <lineage>
        <taxon>Bacteria</taxon>
        <taxon>Bacillati</taxon>
        <taxon>Actinomycetota</taxon>
        <taxon>Actinomycetes</taxon>
        <taxon>Micromonosporales</taxon>
        <taxon>Micromonosporaceae</taxon>
        <taxon>Dactylosporangium</taxon>
    </lineage>
</organism>
<dbReference type="CDD" id="cd00063">
    <property type="entry name" value="FN3"/>
    <property type="match status" value="35"/>
</dbReference>
<reference evidence="7" key="1">
    <citation type="submission" date="2021-01" db="EMBL/GenBank/DDBJ databases">
        <title>Whole genome shotgun sequence of Dactylosporangium siamense NBRC 106093.</title>
        <authorList>
            <person name="Komaki H."/>
            <person name="Tamura T."/>
        </authorList>
    </citation>
    <scope>NUCLEOTIDE SEQUENCE</scope>
    <source>
        <strain evidence="7">NBRC 106093</strain>
    </source>
</reference>
<evidence type="ECO:0000256" key="3">
    <source>
        <dbReference type="ARBA" id="ARBA00023326"/>
    </source>
</evidence>
<feature type="domain" description="Fibronectin type-III" evidence="6">
    <location>
        <begin position="2885"/>
        <end position="2972"/>
    </location>
</feature>
<dbReference type="InterPro" id="IPR036116">
    <property type="entry name" value="FN3_sf"/>
</dbReference>
<feature type="domain" description="Fibronectin type-III" evidence="6">
    <location>
        <begin position="926"/>
        <end position="1012"/>
    </location>
</feature>
<keyword evidence="5" id="KW-0472">Membrane</keyword>
<evidence type="ECO:0000256" key="2">
    <source>
        <dbReference type="ARBA" id="ARBA00023295"/>
    </source>
</evidence>
<evidence type="ECO:0000313" key="7">
    <source>
        <dbReference type="EMBL" id="GIG43416.1"/>
    </source>
</evidence>
<feature type="domain" description="Fibronectin type-III" evidence="6">
    <location>
        <begin position="2528"/>
        <end position="2617"/>
    </location>
</feature>
<dbReference type="SMART" id="SM00060">
    <property type="entry name" value="FN3"/>
    <property type="match status" value="41"/>
</dbReference>
<feature type="domain" description="Fibronectin type-III" evidence="6">
    <location>
        <begin position="1013"/>
        <end position="1102"/>
    </location>
</feature>
<gene>
    <name evidence="7" type="ORF">Dsi01nite_014570</name>
</gene>
<keyword evidence="8" id="KW-1185">Reference proteome</keyword>
<feature type="domain" description="Fibronectin type-III" evidence="6">
    <location>
        <begin position="3065"/>
        <end position="3152"/>
    </location>
</feature>
<feature type="domain" description="Fibronectin type-III" evidence="6">
    <location>
        <begin position="3517"/>
        <end position="3606"/>
    </location>
</feature>
<evidence type="ECO:0000259" key="6">
    <source>
        <dbReference type="PROSITE" id="PS50853"/>
    </source>
</evidence>
<name>A0A919PHP4_9ACTN</name>
<feature type="compositionally biased region" description="Low complexity" evidence="4">
    <location>
        <begin position="2156"/>
        <end position="2167"/>
    </location>
</feature>
<dbReference type="Proteomes" id="UP000660611">
    <property type="component" value="Unassembled WGS sequence"/>
</dbReference>
<feature type="domain" description="Fibronectin type-III" evidence="6">
    <location>
        <begin position="2171"/>
        <end position="2259"/>
    </location>
</feature>
<feature type="domain" description="Fibronectin type-III" evidence="6">
    <location>
        <begin position="568"/>
        <end position="657"/>
    </location>
</feature>
<evidence type="ECO:0000256" key="5">
    <source>
        <dbReference type="SAM" id="Phobius"/>
    </source>
</evidence>
<keyword evidence="3" id="KW-0119">Carbohydrate metabolism</keyword>
<feature type="compositionally biased region" description="Low complexity" evidence="4">
    <location>
        <begin position="1083"/>
        <end position="1097"/>
    </location>
</feature>
<feature type="domain" description="Fibronectin type-III" evidence="6">
    <location>
        <begin position="1458"/>
        <end position="1548"/>
    </location>
</feature>
<comment type="caution">
    <text evidence="7">The sequence shown here is derived from an EMBL/GenBank/DDBJ whole genome shotgun (WGS) entry which is preliminary data.</text>
</comment>
<feature type="domain" description="Fibronectin type-III" evidence="6">
    <location>
        <begin position="3421"/>
        <end position="3511"/>
    </location>
</feature>
<feature type="transmembrane region" description="Helical" evidence="5">
    <location>
        <begin position="3883"/>
        <end position="3900"/>
    </location>
</feature>
<feature type="domain" description="Fibronectin type-III" evidence="6">
    <location>
        <begin position="121"/>
        <end position="206"/>
    </location>
</feature>
<keyword evidence="3" id="KW-0624">Polysaccharide degradation</keyword>
<dbReference type="GO" id="GO:0000272">
    <property type="term" value="P:polysaccharide catabolic process"/>
    <property type="evidence" value="ECO:0007669"/>
    <property type="project" value="UniProtKB-KW"/>
</dbReference>
<feature type="domain" description="Fibronectin type-III" evidence="6">
    <location>
        <begin position="28"/>
        <end position="118"/>
    </location>
</feature>
<accession>A0A919PHP4</accession>
<feature type="domain" description="Fibronectin type-III" evidence="6">
    <location>
        <begin position="390"/>
        <end position="476"/>
    </location>
</feature>
<feature type="domain" description="Fibronectin type-III" evidence="6">
    <location>
        <begin position="1369"/>
        <end position="1457"/>
    </location>
</feature>
<feature type="domain" description="Fibronectin type-III" evidence="6">
    <location>
        <begin position="2348"/>
        <end position="2438"/>
    </location>
</feature>
<feature type="domain" description="Fibronectin type-III" evidence="6">
    <location>
        <begin position="658"/>
        <end position="746"/>
    </location>
</feature>
<feature type="domain" description="Fibronectin type-III" evidence="6">
    <location>
        <begin position="836"/>
        <end position="924"/>
    </location>
</feature>
<proteinExistence type="predicted"/>
<feature type="compositionally biased region" description="Low complexity" evidence="4">
    <location>
        <begin position="732"/>
        <end position="743"/>
    </location>
</feature>
<feature type="compositionally biased region" description="Pro residues" evidence="4">
    <location>
        <begin position="3827"/>
        <end position="3839"/>
    </location>
</feature>
<dbReference type="InterPro" id="IPR050964">
    <property type="entry name" value="Striated_Muscle_Regulatory"/>
</dbReference>
<feature type="region of interest" description="Disordered" evidence="4">
    <location>
        <begin position="2155"/>
        <end position="2182"/>
    </location>
</feature>
<dbReference type="PANTHER" id="PTHR13817">
    <property type="entry name" value="TITIN"/>
    <property type="match status" value="1"/>
</dbReference>
<feature type="domain" description="Fibronectin type-III" evidence="6">
    <location>
        <begin position="2710"/>
        <end position="2792"/>
    </location>
</feature>
<dbReference type="GO" id="GO:0016798">
    <property type="term" value="F:hydrolase activity, acting on glycosyl bonds"/>
    <property type="evidence" value="ECO:0007669"/>
    <property type="project" value="UniProtKB-KW"/>
</dbReference>
<feature type="domain" description="Fibronectin type-III" evidence="6">
    <location>
        <begin position="209"/>
        <end position="298"/>
    </location>
</feature>
<feature type="domain" description="Fibronectin type-III" evidence="6">
    <location>
        <begin position="2080"/>
        <end position="2170"/>
    </location>
</feature>